<dbReference type="Gene3D" id="3.40.50.720">
    <property type="entry name" value="NAD(P)-binding Rossmann-like Domain"/>
    <property type="match status" value="2"/>
</dbReference>
<organism evidence="7 8">
    <name type="scientific">Gryllotalpicola reticulitermitis</name>
    <dbReference type="NCBI Taxonomy" id="1184153"/>
    <lineage>
        <taxon>Bacteria</taxon>
        <taxon>Bacillati</taxon>
        <taxon>Actinomycetota</taxon>
        <taxon>Actinomycetes</taxon>
        <taxon>Micrococcales</taxon>
        <taxon>Microbacteriaceae</taxon>
        <taxon>Gryllotalpicola</taxon>
    </lineage>
</organism>
<dbReference type="RefSeq" id="WP_390226778.1">
    <property type="nucleotide sequence ID" value="NZ_JBHSCN010000002.1"/>
</dbReference>
<keyword evidence="3" id="KW-0520">NAD</keyword>
<gene>
    <name evidence="7" type="ORF">ACFOYW_01340</name>
</gene>
<evidence type="ECO:0000313" key="7">
    <source>
        <dbReference type="EMBL" id="MFC4242001.1"/>
    </source>
</evidence>
<dbReference type="InterPro" id="IPR036291">
    <property type="entry name" value="NAD(P)-bd_dom_sf"/>
</dbReference>
<proteinExistence type="inferred from homology"/>
<evidence type="ECO:0000313" key="8">
    <source>
        <dbReference type="Proteomes" id="UP001595900"/>
    </source>
</evidence>
<dbReference type="InterPro" id="IPR050223">
    <property type="entry name" value="D-isomer_2-hydroxyacid_DH"/>
</dbReference>
<feature type="domain" description="D-isomer specific 2-hydroxyacid dehydrogenase NAD-binding" evidence="6">
    <location>
        <begin position="110"/>
        <end position="282"/>
    </location>
</feature>
<comment type="caution">
    <text evidence="7">The sequence shown here is derived from an EMBL/GenBank/DDBJ whole genome shotgun (WGS) entry which is preliminary data.</text>
</comment>
<evidence type="ECO:0000256" key="3">
    <source>
        <dbReference type="ARBA" id="ARBA00023027"/>
    </source>
</evidence>
<dbReference type="Pfam" id="PF00389">
    <property type="entry name" value="2-Hacid_dh"/>
    <property type="match status" value="1"/>
</dbReference>
<dbReference type="CDD" id="cd12175">
    <property type="entry name" value="2-Hacid_dh_11"/>
    <property type="match status" value="1"/>
</dbReference>
<evidence type="ECO:0000259" key="5">
    <source>
        <dbReference type="Pfam" id="PF00389"/>
    </source>
</evidence>
<name>A0ABV8Q3D1_9MICO</name>
<keyword evidence="2 4" id="KW-0560">Oxidoreductase</keyword>
<dbReference type="InterPro" id="IPR006140">
    <property type="entry name" value="D-isomer_DH_NAD-bd"/>
</dbReference>
<dbReference type="InterPro" id="IPR029753">
    <property type="entry name" value="D-isomer_DH_CS"/>
</dbReference>
<dbReference type="InterPro" id="IPR029752">
    <property type="entry name" value="D-isomer_DH_CS1"/>
</dbReference>
<dbReference type="PROSITE" id="PS00671">
    <property type="entry name" value="D_2_HYDROXYACID_DH_3"/>
    <property type="match status" value="1"/>
</dbReference>
<reference evidence="8" key="1">
    <citation type="journal article" date="2019" name="Int. J. Syst. Evol. Microbiol.">
        <title>The Global Catalogue of Microorganisms (GCM) 10K type strain sequencing project: providing services to taxonomists for standard genome sequencing and annotation.</title>
        <authorList>
            <consortium name="The Broad Institute Genomics Platform"/>
            <consortium name="The Broad Institute Genome Sequencing Center for Infectious Disease"/>
            <person name="Wu L."/>
            <person name="Ma J."/>
        </authorList>
    </citation>
    <scope>NUCLEOTIDE SEQUENCE [LARGE SCALE GENOMIC DNA]</scope>
    <source>
        <strain evidence="8">CGMCC 1.10363</strain>
    </source>
</reference>
<dbReference type="Pfam" id="PF02826">
    <property type="entry name" value="2-Hacid_dh_C"/>
    <property type="match status" value="1"/>
</dbReference>
<sequence length="335" mass="35485">MTVITSLSPYSEEQVKRFAGTVDVEVRLVPDPPDPSAVRAAIVGADVIIGDIRAKHRLGRDELALVGPCRLIQQPAVGFDSIDADAAAEFGIPVANAGGYNSDSVADWVLMAILNLLRNGSARDRSMHAGEWSRQFERAHELSAVTVGIVGAGNIGRAVARRLNGFGSTVLYYDPVVSAALPGAASVSLDELFSRSDVVTVHAPLAAGTWHLVNAERLAQLRPGSLIVNASRGPLVDEAALIEALRSGHLGGAALDVFETEPLPAGSPLRSLDNVFVTPHIAGDSIESRLRLIDVVTDNIQRVLAGQPPEHVVNRTQLNTRTEGRSSDATRTLAN</sequence>
<dbReference type="Proteomes" id="UP001595900">
    <property type="component" value="Unassembled WGS sequence"/>
</dbReference>
<dbReference type="SUPFAM" id="SSF52283">
    <property type="entry name" value="Formate/glycerate dehydrogenase catalytic domain-like"/>
    <property type="match status" value="1"/>
</dbReference>
<dbReference type="PANTHER" id="PTHR10996:SF178">
    <property type="entry name" value="2-HYDROXYACID DEHYDROGENASE YGL185C-RELATED"/>
    <property type="match status" value="1"/>
</dbReference>
<dbReference type="EMBL" id="JBHSCN010000002">
    <property type="protein sequence ID" value="MFC4242001.1"/>
    <property type="molecule type" value="Genomic_DNA"/>
</dbReference>
<dbReference type="InterPro" id="IPR006139">
    <property type="entry name" value="D-isomer_2_OHA_DH_cat_dom"/>
</dbReference>
<dbReference type="PANTHER" id="PTHR10996">
    <property type="entry name" value="2-HYDROXYACID DEHYDROGENASE-RELATED"/>
    <property type="match status" value="1"/>
</dbReference>
<keyword evidence="8" id="KW-1185">Reference proteome</keyword>
<protein>
    <submittedName>
        <fullName evidence="7">NAD(P)-dependent oxidoreductase</fullName>
    </submittedName>
</protein>
<dbReference type="PROSITE" id="PS00065">
    <property type="entry name" value="D_2_HYDROXYACID_DH_1"/>
    <property type="match status" value="1"/>
</dbReference>
<accession>A0ABV8Q3D1</accession>
<feature type="domain" description="D-isomer specific 2-hydroxyacid dehydrogenase catalytic" evidence="5">
    <location>
        <begin position="9"/>
        <end position="314"/>
    </location>
</feature>
<evidence type="ECO:0000256" key="4">
    <source>
        <dbReference type="RuleBase" id="RU003719"/>
    </source>
</evidence>
<evidence type="ECO:0000256" key="2">
    <source>
        <dbReference type="ARBA" id="ARBA00023002"/>
    </source>
</evidence>
<comment type="similarity">
    <text evidence="1 4">Belongs to the D-isomer specific 2-hydroxyacid dehydrogenase family.</text>
</comment>
<dbReference type="PROSITE" id="PS00670">
    <property type="entry name" value="D_2_HYDROXYACID_DH_2"/>
    <property type="match status" value="1"/>
</dbReference>
<evidence type="ECO:0000259" key="6">
    <source>
        <dbReference type="Pfam" id="PF02826"/>
    </source>
</evidence>
<evidence type="ECO:0000256" key="1">
    <source>
        <dbReference type="ARBA" id="ARBA00005854"/>
    </source>
</evidence>
<dbReference type="SUPFAM" id="SSF51735">
    <property type="entry name" value="NAD(P)-binding Rossmann-fold domains"/>
    <property type="match status" value="1"/>
</dbReference>